<dbReference type="Proteomes" id="UP000189940">
    <property type="component" value="Unassembled WGS sequence"/>
</dbReference>
<dbReference type="AlphaFoldDB" id="A0A1V4I180"/>
<keyword evidence="1" id="KW-1133">Transmembrane helix</keyword>
<dbReference type="EMBL" id="MWPQ01000016">
    <property type="protein sequence ID" value="OPH83977.1"/>
    <property type="molecule type" value="Genomic_DNA"/>
</dbReference>
<keyword evidence="1" id="KW-0812">Transmembrane</keyword>
<sequence>MSRSLGATKVADQQGRIALLLQPSRMASKPRKPTHFVIELRSRRKSRLMRDFERYIRTVTAFVCLAMICIMLRYLIMLNPMLPSLIFLDQRQLQATRLAP</sequence>
<organism evidence="2 3">
    <name type="scientific">Nitrobacter vulgaris</name>
    <dbReference type="NCBI Taxonomy" id="29421"/>
    <lineage>
        <taxon>Bacteria</taxon>
        <taxon>Pseudomonadati</taxon>
        <taxon>Pseudomonadota</taxon>
        <taxon>Alphaproteobacteria</taxon>
        <taxon>Hyphomicrobiales</taxon>
        <taxon>Nitrobacteraceae</taxon>
        <taxon>Nitrobacter</taxon>
    </lineage>
</organism>
<accession>A0A1V4I180</accession>
<gene>
    <name evidence="2" type="ORF">B2M20_04170</name>
</gene>
<evidence type="ECO:0000313" key="2">
    <source>
        <dbReference type="EMBL" id="OPH83977.1"/>
    </source>
</evidence>
<evidence type="ECO:0000256" key="1">
    <source>
        <dbReference type="SAM" id="Phobius"/>
    </source>
</evidence>
<protein>
    <submittedName>
        <fullName evidence="2">Uncharacterized protein</fullName>
    </submittedName>
</protein>
<name>A0A1V4I180_NITVU</name>
<evidence type="ECO:0000313" key="3">
    <source>
        <dbReference type="Proteomes" id="UP000189940"/>
    </source>
</evidence>
<proteinExistence type="predicted"/>
<keyword evidence="3" id="KW-1185">Reference proteome</keyword>
<feature type="transmembrane region" description="Helical" evidence="1">
    <location>
        <begin position="55"/>
        <end position="76"/>
    </location>
</feature>
<comment type="caution">
    <text evidence="2">The sequence shown here is derived from an EMBL/GenBank/DDBJ whole genome shotgun (WGS) entry which is preliminary data.</text>
</comment>
<reference evidence="2 3" key="1">
    <citation type="submission" date="2017-02" db="EMBL/GenBank/DDBJ databases">
        <title>Genome sequence of the nitrite-oxidizing bacterium Nitrobacter vulgaris strain Ab1.</title>
        <authorList>
            <person name="Mellbye B.L."/>
            <person name="Davis E.W."/>
            <person name="Spieck E."/>
            <person name="Chang J.H."/>
            <person name="Bottomley P.J."/>
            <person name="Sayavedra-Soto L.A."/>
        </authorList>
    </citation>
    <scope>NUCLEOTIDE SEQUENCE [LARGE SCALE GENOMIC DNA]</scope>
    <source>
        <strain evidence="2 3">Ab1</strain>
    </source>
</reference>
<keyword evidence="1" id="KW-0472">Membrane</keyword>